<evidence type="ECO:0000313" key="2">
    <source>
        <dbReference type="Proteomes" id="UP000314294"/>
    </source>
</evidence>
<evidence type="ECO:0000313" key="1">
    <source>
        <dbReference type="EMBL" id="TNN60713.1"/>
    </source>
</evidence>
<dbReference type="Proteomes" id="UP000314294">
    <property type="component" value="Unassembled WGS sequence"/>
</dbReference>
<dbReference type="EMBL" id="SRLO01000329">
    <property type="protein sequence ID" value="TNN60713.1"/>
    <property type="molecule type" value="Genomic_DNA"/>
</dbReference>
<reference evidence="1 2" key="1">
    <citation type="submission" date="2019-03" db="EMBL/GenBank/DDBJ databases">
        <title>First draft genome of Liparis tanakae, snailfish: a comprehensive survey of snailfish specific genes.</title>
        <authorList>
            <person name="Kim W."/>
            <person name="Song I."/>
            <person name="Jeong J.-H."/>
            <person name="Kim D."/>
            <person name="Kim S."/>
            <person name="Ryu S."/>
            <person name="Song J.Y."/>
            <person name="Lee S.K."/>
        </authorList>
    </citation>
    <scope>NUCLEOTIDE SEQUENCE [LARGE SCALE GENOMIC DNA]</scope>
    <source>
        <tissue evidence="1">Muscle</tissue>
    </source>
</reference>
<organism evidence="1 2">
    <name type="scientific">Liparis tanakae</name>
    <name type="common">Tanaka's snailfish</name>
    <dbReference type="NCBI Taxonomy" id="230148"/>
    <lineage>
        <taxon>Eukaryota</taxon>
        <taxon>Metazoa</taxon>
        <taxon>Chordata</taxon>
        <taxon>Craniata</taxon>
        <taxon>Vertebrata</taxon>
        <taxon>Euteleostomi</taxon>
        <taxon>Actinopterygii</taxon>
        <taxon>Neopterygii</taxon>
        <taxon>Teleostei</taxon>
        <taxon>Neoteleostei</taxon>
        <taxon>Acanthomorphata</taxon>
        <taxon>Eupercaria</taxon>
        <taxon>Perciformes</taxon>
        <taxon>Cottioidei</taxon>
        <taxon>Cottales</taxon>
        <taxon>Liparidae</taxon>
        <taxon>Liparis</taxon>
    </lineage>
</organism>
<gene>
    <name evidence="1" type="ORF">EYF80_029057</name>
</gene>
<name>A0A4Z2H6R9_9TELE</name>
<comment type="caution">
    <text evidence="1">The sequence shown here is derived from an EMBL/GenBank/DDBJ whole genome shotgun (WGS) entry which is preliminary data.</text>
</comment>
<keyword evidence="2" id="KW-1185">Reference proteome</keyword>
<dbReference type="AlphaFoldDB" id="A0A4Z2H6R9"/>
<proteinExistence type="predicted"/>
<accession>A0A4Z2H6R9</accession>
<protein>
    <submittedName>
        <fullName evidence="1">Uncharacterized protein</fullName>
    </submittedName>
</protein>
<sequence length="75" mass="8091">MGLTQTLQAPCAVTLAHWKLQLPPRDTAESQPSAPLTDDFLCGYVMEFRASPALAAPGRWPLCSHQDTRGQGIGL</sequence>